<evidence type="ECO:0000313" key="1">
    <source>
        <dbReference type="EMBL" id="CAB4785139.1"/>
    </source>
</evidence>
<dbReference type="Gene3D" id="3.20.80.10">
    <property type="entry name" value="Regulatory factor, effector binding domain"/>
    <property type="match status" value="1"/>
</dbReference>
<sequence length="178" mass="19743">MTKRQEFETIKTYAGFEVREYKPCVIAEVKIAANYSSATSAAFGSLFSYISKGNKTSEKIAMTAPVITAQRSEAIPTNEWFVSFVMPAGSTLADMPLPNDSRVVLRDLDSERCVALSFRGKATRQLIEKKTAQLRSSAAKENIALSDETRTARFDPPFKPSFMQYNEIVIPVSLSARP</sequence>
<organism evidence="1">
    <name type="scientific">freshwater metagenome</name>
    <dbReference type="NCBI Taxonomy" id="449393"/>
    <lineage>
        <taxon>unclassified sequences</taxon>
        <taxon>metagenomes</taxon>
        <taxon>ecological metagenomes</taxon>
    </lineage>
</organism>
<dbReference type="PANTHER" id="PTHR11220:SF58">
    <property type="entry name" value="SOUL HEME-BINDING FAMILY PROTEIN"/>
    <property type="match status" value="1"/>
</dbReference>
<accession>A0A6J6WMI0</accession>
<dbReference type="InterPro" id="IPR011256">
    <property type="entry name" value="Reg_factor_effector_dom_sf"/>
</dbReference>
<protein>
    <submittedName>
        <fullName evidence="1">Unannotated protein</fullName>
    </submittedName>
</protein>
<dbReference type="AlphaFoldDB" id="A0A6J6WMI0"/>
<dbReference type="PANTHER" id="PTHR11220">
    <property type="entry name" value="HEME-BINDING PROTEIN-RELATED"/>
    <property type="match status" value="1"/>
</dbReference>
<proteinExistence type="predicted"/>
<dbReference type="Pfam" id="PF04832">
    <property type="entry name" value="SOUL"/>
    <property type="match status" value="1"/>
</dbReference>
<dbReference type="InterPro" id="IPR006917">
    <property type="entry name" value="SOUL_heme-bd"/>
</dbReference>
<gene>
    <name evidence="1" type="ORF">UFOPK2918_01182</name>
</gene>
<name>A0A6J6WMI0_9ZZZZ</name>
<reference evidence="1" key="1">
    <citation type="submission" date="2020-05" db="EMBL/GenBank/DDBJ databases">
        <authorList>
            <person name="Chiriac C."/>
            <person name="Salcher M."/>
            <person name="Ghai R."/>
            <person name="Kavagutti S V."/>
        </authorList>
    </citation>
    <scope>NUCLEOTIDE SEQUENCE</scope>
</reference>
<dbReference type="EMBL" id="CAEZZT010000108">
    <property type="protein sequence ID" value="CAB4785139.1"/>
    <property type="molecule type" value="Genomic_DNA"/>
</dbReference>
<dbReference type="SUPFAM" id="SSF55136">
    <property type="entry name" value="Probable bacterial effector-binding domain"/>
    <property type="match status" value="1"/>
</dbReference>